<evidence type="ECO:0000313" key="2">
    <source>
        <dbReference type="Proteomes" id="UP001519460"/>
    </source>
</evidence>
<dbReference type="EMBL" id="JACVVK020000022">
    <property type="protein sequence ID" value="KAK7503072.1"/>
    <property type="molecule type" value="Genomic_DNA"/>
</dbReference>
<keyword evidence="2" id="KW-1185">Reference proteome</keyword>
<dbReference type="Proteomes" id="UP001519460">
    <property type="component" value="Unassembled WGS sequence"/>
</dbReference>
<comment type="caution">
    <text evidence="1">The sequence shown here is derived from an EMBL/GenBank/DDBJ whole genome shotgun (WGS) entry which is preliminary data.</text>
</comment>
<accession>A0ABD0LUA0</accession>
<gene>
    <name evidence="1" type="ORF">BaRGS_00005698</name>
</gene>
<reference evidence="1 2" key="1">
    <citation type="journal article" date="2023" name="Sci. Data">
        <title>Genome assembly of the Korean intertidal mud-creeper Batillaria attramentaria.</title>
        <authorList>
            <person name="Patra A.K."/>
            <person name="Ho P.T."/>
            <person name="Jun S."/>
            <person name="Lee S.J."/>
            <person name="Kim Y."/>
            <person name="Won Y.J."/>
        </authorList>
    </citation>
    <scope>NUCLEOTIDE SEQUENCE [LARGE SCALE GENOMIC DNA]</scope>
    <source>
        <strain evidence="1">Wonlab-2016</strain>
    </source>
</reference>
<organism evidence="1 2">
    <name type="scientific">Batillaria attramentaria</name>
    <dbReference type="NCBI Taxonomy" id="370345"/>
    <lineage>
        <taxon>Eukaryota</taxon>
        <taxon>Metazoa</taxon>
        <taxon>Spiralia</taxon>
        <taxon>Lophotrochozoa</taxon>
        <taxon>Mollusca</taxon>
        <taxon>Gastropoda</taxon>
        <taxon>Caenogastropoda</taxon>
        <taxon>Sorbeoconcha</taxon>
        <taxon>Cerithioidea</taxon>
        <taxon>Batillariidae</taxon>
        <taxon>Batillaria</taxon>
    </lineage>
</organism>
<evidence type="ECO:0000313" key="1">
    <source>
        <dbReference type="EMBL" id="KAK7503072.1"/>
    </source>
</evidence>
<dbReference type="AlphaFoldDB" id="A0ABD0LUA0"/>
<proteinExistence type="predicted"/>
<protein>
    <submittedName>
        <fullName evidence="1">Uncharacterized protein</fullName>
    </submittedName>
</protein>
<sequence>MDSKYRRCLINTVHVAHILEVSQWCGCHHLPFASNTDAAEWDSDRSSIAAEIIDGRQCDVRHNSVSYDVVQLVVTRQL</sequence>
<name>A0ABD0LUA0_9CAEN</name>